<feature type="transmembrane region" description="Helical" evidence="1">
    <location>
        <begin position="271"/>
        <end position="294"/>
    </location>
</feature>
<feature type="transmembrane region" description="Helical" evidence="1">
    <location>
        <begin position="174"/>
        <end position="203"/>
    </location>
</feature>
<proteinExistence type="predicted"/>
<feature type="transmembrane region" description="Helical" evidence="1">
    <location>
        <begin position="223"/>
        <end position="241"/>
    </location>
</feature>
<reference evidence="2 3" key="1">
    <citation type="journal article" date="2015" name="Nature">
        <title>rRNA introns, odd ribosomes, and small enigmatic genomes across a large radiation of phyla.</title>
        <authorList>
            <person name="Brown C.T."/>
            <person name="Hug L.A."/>
            <person name="Thomas B.C."/>
            <person name="Sharon I."/>
            <person name="Castelle C.J."/>
            <person name="Singh A."/>
            <person name="Wilkins M.J."/>
            <person name="Williams K.H."/>
            <person name="Banfield J.F."/>
        </authorList>
    </citation>
    <scope>NUCLEOTIDE SEQUENCE [LARGE SCALE GENOMIC DNA]</scope>
</reference>
<dbReference type="AlphaFoldDB" id="A0A0G0UJQ7"/>
<keyword evidence="1" id="KW-1133">Transmembrane helix</keyword>
<evidence type="ECO:0000256" key="1">
    <source>
        <dbReference type="SAM" id="Phobius"/>
    </source>
</evidence>
<feature type="transmembrane region" description="Helical" evidence="1">
    <location>
        <begin position="91"/>
        <end position="114"/>
    </location>
</feature>
<protein>
    <submittedName>
        <fullName evidence="2">Uncharacterized protein</fullName>
    </submittedName>
</protein>
<feature type="transmembrane region" description="Helical" evidence="1">
    <location>
        <begin position="246"/>
        <end position="265"/>
    </location>
</feature>
<gene>
    <name evidence="2" type="ORF">UU35_C0001G0012</name>
</gene>
<dbReference type="EMBL" id="LCAH01000001">
    <property type="protein sequence ID" value="KKR87731.1"/>
    <property type="molecule type" value="Genomic_DNA"/>
</dbReference>
<feature type="transmembrane region" description="Helical" evidence="1">
    <location>
        <begin position="26"/>
        <end position="47"/>
    </location>
</feature>
<accession>A0A0G0UJQ7</accession>
<keyword evidence="1" id="KW-0472">Membrane</keyword>
<dbReference type="Proteomes" id="UP000034616">
    <property type="component" value="Unassembled WGS sequence"/>
</dbReference>
<name>A0A0G0UJQ7_9BACT</name>
<sequence length="325" mass="37077">MPTKKPKSIYRSLFSEAWTITRSRPWLWVFGIFAAFMTTGGLFELGFRSFKRIATGRHFLEQLLQGTLPGYDFVVEYIHLFSQLEPWRQSILLGFFTLGIVAFVGAAVFSQQILLQEAKEKTPVSWRELWHHERAPFWRLLTLNILSKGLVGFLLFLSTLPLVLISFQTTGQTIFFSFSVLLLFFLSILGIGILHILTAINTVHHHTHLFHALHASIQQVKKHWMALLELGLLLFLVSFVWTIATCFLLAAAGMGVIILLLMAVVLNSPTFYFIIVIGSVLILTVLGLLSGGFLTTFHYAIWVQFHEHLLHEPLVSKLQRVWSKK</sequence>
<feature type="transmembrane region" description="Helical" evidence="1">
    <location>
        <begin position="145"/>
        <end position="167"/>
    </location>
</feature>
<comment type="caution">
    <text evidence="2">The sequence shown here is derived from an EMBL/GenBank/DDBJ whole genome shotgun (WGS) entry which is preliminary data.</text>
</comment>
<evidence type="ECO:0000313" key="3">
    <source>
        <dbReference type="Proteomes" id="UP000034616"/>
    </source>
</evidence>
<organism evidence="2 3">
    <name type="scientific">Candidatus Uhrbacteria bacterium GW2011_GWC2_41_11</name>
    <dbReference type="NCBI Taxonomy" id="1618985"/>
    <lineage>
        <taxon>Bacteria</taxon>
        <taxon>Candidatus Uhriibacteriota</taxon>
    </lineage>
</organism>
<evidence type="ECO:0000313" key="2">
    <source>
        <dbReference type="EMBL" id="KKR87731.1"/>
    </source>
</evidence>
<keyword evidence="1" id="KW-0812">Transmembrane</keyword>